<dbReference type="Proteomes" id="UP000019681">
    <property type="component" value="Unassembled WGS sequence"/>
</dbReference>
<dbReference type="EMBL" id="AZQP01000004">
    <property type="protein sequence ID" value="EYE89474.1"/>
    <property type="molecule type" value="Genomic_DNA"/>
</dbReference>
<reference evidence="4 5" key="1">
    <citation type="journal article" date="2014" name="Genome Announc.">
        <title>Draft Genome Sequence of Fervidicella metallireducens Strain AeBT, an Iron-Reducing Thermoanaerobe from the Great Artesian Basin.</title>
        <authorList>
            <person name="Patel B.K."/>
        </authorList>
    </citation>
    <scope>NUCLEOTIDE SEQUENCE [LARGE SCALE GENOMIC DNA]</scope>
    <source>
        <strain evidence="4 5">AeB</strain>
    </source>
</reference>
<comment type="caution">
    <text evidence="4">The sequence shown here is derived from an EMBL/GenBank/DDBJ whole genome shotgun (WGS) entry which is preliminary data.</text>
</comment>
<accession>A0A017RYJ8</accession>
<dbReference type="PANTHER" id="PTHR33392:SF6">
    <property type="entry name" value="POLYISOPRENYL-TEICHOIC ACID--PEPTIDOGLYCAN TEICHOIC ACID TRANSFERASE TAGU"/>
    <property type="match status" value="1"/>
</dbReference>
<sequence length="312" mass="35373">MKKRTGILIFTIILSILLTGAYIGFSYFKRLPRKELPKSNEELGIVPEGKIDKEIYNIALFGLDARNPDVSSRSDSIIVASVNRKAKNIKITSFMRDLYIPIPGHGENRINAAYAIDGAKLAVKTINQNFNLDIRDYITVNFEGLEKLVDAIGGVEIYVKKAEIPVLNKYLSELNKLQGNTVADIKKEGLQILNGRQAVAYSRIRYVGNGDYERTERQRRVLNQIYIKIKAQGMSKLPETISKVFPYVETSLSNTQILTLVTDIMGFNLTELEEYRIPVDKTFTPKKIKGMAVLVPDIPKNKELLHKFIYEK</sequence>
<dbReference type="Gene3D" id="3.40.630.190">
    <property type="entry name" value="LCP protein"/>
    <property type="match status" value="1"/>
</dbReference>
<dbReference type="InterPro" id="IPR004474">
    <property type="entry name" value="LytR_CpsA_psr"/>
</dbReference>
<dbReference type="RefSeq" id="WP_051514836.1">
    <property type="nucleotide sequence ID" value="NZ_AZQP01000004.1"/>
</dbReference>
<feature type="transmembrane region" description="Helical" evidence="2">
    <location>
        <begin position="6"/>
        <end position="28"/>
    </location>
</feature>
<protein>
    <submittedName>
        <fullName evidence="4">Transcriptional regulator</fullName>
    </submittedName>
</protein>
<organism evidence="4 5">
    <name type="scientific">Fervidicella metallireducens AeB</name>
    <dbReference type="NCBI Taxonomy" id="1403537"/>
    <lineage>
        <taxon>Bacteria</taxon>
        <taxon>Bacillati</taxon>
        <taxon>Bacillota</taxon>
        <taxon>Clostridia</taxon>
        <taxon>Eubacteriales</taxon>
        <taxon>Clostridiaceae</taxon>
        <taxon>Fervidicella</taxon>
    </lineage>
</organism>
<gene>
    <name evidence="4" type="ORF">Q428_02520</name>
</gene>
<keyword evidence="2" id="KW-0812">Transmembrane</keyword>
<evidence type="ECO:0000256" key="2">
    <source>
        <dbReference type="SAM" id="Phobius"/>
    </source>
</evidence>
<evidence type="ECO:0000259" key="3">
    <source>
        <dbReference type="Pfam" id="PF03816"/>
    </source>
</evidence>
<dbReference type="PANTHER" id="PTHR33392">
    <property type="entry name" value="POLYISOPRENYL-TEICHOIC ACID--PEPTIDOGLYCAN TEICHOIC ACID TRANSFERASE TAGU"/>
    <property type="match status" value="1"/>
</dbReference>
<keyword evidence="2" id="KW-1133">Transmembrane helix</keyword>
<dbReference type="Pfam" id="PF03816">
    <property type="entry name" value="LytR_cpsA_psr"/>
    <property type="match status" value="1"/>
</dbReference>
<name>A0A017RYJ8_9CLOT</name>
<dbReference type="InterPro" id="IPR050922">
    <property type="entry name" value="LytR/CpsA/Psr_CW_biosynth"/>
</dbReference>
<dbReference type="NCBIfam" id="TIGR00350">
    <property type="entry name" value="lytR_cpsA_psr"/>
    <property type="match status" value="1"/>
</dbReference>
<dbReference type="OrthoDB" id="9782542at2"/>
<evidence type="ECO:0000313" key="5">
    <source>
        <dbReference type="Proteomes" id="UP000019681"/>
    </source>
</evidence>
<evidence type="ECO:0000313" key="4">
    <source>
        <dbReference type="EMBL" id="EYE89474.1"/>
    </source>
</evidence>
<proteinExistence type="inferred from homology"/>
<feature type="domain" description="Cell envelope-related transcriptional attenuator" evidence="3">
    <location>
        <begin position="73"/>
        <end position="230"/>
    </location>
</feature>
<evidence type="ECO:0000256" key="1">
    <source>
        <dbReference type="ARBA" id="ARBA00006068"/>
    </source>
</evidence>
<comment type="similarity">
    <text evidence="1">Belongs to the LytR/CpsA/Psr (LCP) family.</text>
</comment>
<keyword evidence="2" id="KW-0472">Membrane</keyword>
<keyword evidence="5" id="KW-1185">Reference proteome</keyword>
<dbReference type="STRING" id="1403537.Q428_02520"/>
<dbReference type="AlphaFoldDB" id="A0A017RYJ8"/>